<evidence type="ECO:0000313" key="7">
    <source>
        <dbReference type="Proteomes" id="UP001597168"/>
    </source>
</evidence>
<dbReference type="Pfam" id="PF13377">
    <property type="entry name" value="Peripla_BP_3"/>
    <property type="match status" value="1"/>
</dbReference>
<dbReference type="RefSeq" id="WP_380728103.1">
    <property type="nucleotide sequence ID" value="NZ_JBHTLK010000221.1"/>
</dbReference>
<organism evidence="6 7">
    <name type="scientific">Saccharothrix hoggarensis</name>
    <dbReference type="NCBI Taxonomy" id="913853"/>
    <lineage>
        <taxon>Bacteria</taxon>
        <taxon>Bacillati</taxon>
        <taxon>Actinomycetota</taxon>
        <taxon>Actinomycetes</taxon>
        <taxon>Pseudonocardiales</taxon>
        <taxon>Pseudonocardiaceae</taxon>
        <taxon>Saccharothrix</taxon>
    </lineage>
</organism>
<sequence>PPASRRTARHLPSDRSASPGADTADAGVRALRSLLDSEVLPDAVIALGDPRAVGVHREVRRQGLRPGTGVAVTAFDDTPLASVVDGGPTSVRQPVERSAPVAADLLDSANGDRGVVLPGGIVGRGSHPIRLAEQDGNRWEFR</sequence>
<feature type="region of interest" description="Disordered" evidence="4">
    <location>
        <begin position="1"/>
        <end position="24"/>
    </location>
</feature>
<feature type="domain" description="Transcriptional regulator LacI/GalR-like sensor" evidence="5">
    <location>
        <begin position="20"/>
        <end position="110"/>
    </location>
</feature>
<evidence type="ECO:0000313" key="6">
    <source>
        <dbReference type="EMBL" id="MFD1151254.1"/>
    </source>
</evidence>
<dbReference type="PANTHER" id="PTHR30146:SF109">
    <property type="entry name" value="HTH-TYPE TRANSCRIPTIONAL REGULATOR GALS"/>
    <property type="match status" value="1"/>
</dbReference>
<dbReference type="EMBL" id="JBHTLK010000221">
    <property type="protein sequence ID" value="MFD1151254.1"/>
    <property type="molecule type" value="Genomic_DNA"/>
</dbReference>
<dbReference type="Proteomes" id="UP001597168">
    <property type="component" value="Unassembled WGS sequence"/>
</dbReference>
<keyword evidence="1" id="KW-0805">Transcription regulation</keyword>
<reference evidence="7" key="1">
    <citation type="journal article" date="2019" name="Int. J. Syst. Evol. Microbiol.">
        <title>The Global Catalogue of Microorganisms (GCM) 10K type strain sequencing project: providing services to taxonomists for standard genome sequencing and annotation.</title>
        <authorList>
            <consortium name="The Broad Institute Genomics Platform"/>
            <consortium name="The Broad Institute Genome Sequencing Center for Infectious Disease"/>
            <person name="Wu L."/>
            <person name="Ma J."/>
        </authorList>
    </citation>
    <scope>NUCLEOTIDE SEQUENCE [LARGE SCALE GENOMIC DNA]</scope>
    <source>
        <strain evidence="7">CCUG 60214</strain>
    </source>
</reference>
<protein>
    <submittedName>
        <fullName evidence="6">Substrate-binding domain-containing protein</fullName>
    </submittedName>
</protein>
<evidence type="ECO:0000256" key="1">
    <source>
        <dbReference type="ARBA" id="ARBA00023015"/>
    </source>
</evidence>
<proteinExistence type="predicted"/>
<gene>
    <name evidence="6" type="ORF">ACFQ3T_29335</name>
</gene>
<evidence type="ECO:0000256" key="2">
    <source>
        <dbReference type="ARBA" id="ARBA00023125"/>
    </source>
</evidence>
<dbReference type="PANTHER" id="PTHR30146">
    <property type="entry name" value="LACI-RELATED TRANSCRIPTIONAL REPRESSOR"/>
    <property type="match status" value="1"/>
</dbReference>
<evidence type="ECO:0000256" key="4">
    <source>
        <dbReference type="SAM" id="MobiDB-lite"/>
    </source>
</evidence>
<dbReference type="SUPFAM" id="SSF53822">
    <property type="entry name" value="Periplasmic binding protein-like I"/>
    <property type="match status" value="1"/>
</dbReference>
<dbReference type="InterPro" id="IPR028082">
    <property type="entry name" value="Peripla_BP_I"/>
</dbReference>
<evidence type="ECO:0000256" key="3">
    <source>
        <dbReference type="ARBA" id="ARBA00023163"/>
    </source>
</evidence>
<name>A0ABW3R2G1_9PSEU</name>
<keyword evidence="7" id="KW-1185">Reference proteome</keyword>
<dbReference type="InterPro" id="IPR046335">
    <property type="entry name" value="LacI/GalR-like_sensor"/>
</dbReference>
<keyword evidence="3" id="KW-0804">Transcription</keyword>
<accession>A0ABW3R2G1</accession>
<dbReference type="Gene3D" id="3.40.50.2300">
    <property type="match status" value="1"/>
</dbReference>
<feature type="non-terminal residue" evidence="6">
    <location>
        <position position="1"/>
    </location>
</feature>
<comment type="caution">
    <text evidence="6">The sequence shown here is derived from an EMBL/GenBank/DDBJ whole genome shotgun (WGS) entry which is preliminary data.</text>
</comment>
<keyword evidence="2" id="KW-0238">DNA-binding</keyword>
<evidence type="ECO:0000259" key="5">
    <source>
        <dbReference type="Pfam" id="PF13377"/>
    </source>
</evidence>